<comment type="caution">
    <text evidence="1">The sequence shown here is derived from an EMBL/GenBank/DDBJ whole genome shotgun (WGS) entry which is preliminary data.</text>
</comment>
<dbReference type="OrthoDB" id="10005173at2759"/>
<evidence type="ECO:0000313" key="2">
    <source>
        <dbReference type="Proteomes" id="UP000271974"/>
    </source>
</evidence>
<reference evidence="1 2" key="1">
    <citation type="submission" date="2019-01" db="EMBL/GenBank/DDBJ databases">
        <title>A draft genome assembly of the solar-powered sea slug Elysia chlorotica.</title>
        <authorList>
            <person name="Cai H."/>
            <person name="Li Q."/>
            <person name="Fang X."/>
            <person name="Li J."/>
            <person name="Curtis N.E."/>
            <person name="Altenburger A."/>
            <person name="Shibata T."/>
            <person name="Feng M."/>
            <person name="Maeda T."/>
            <person name="Schwartz J.A."/>
            <person name="Shigenobu S."/>
            <person name="Lundholm N."/>
            <person name="Nishiyama T."/>
            <person name="Yang H."/>
            <person name="Hasebe M."/>
            <person name="Li S."/>
            <person name="Pierce S.K."/>
            <person name="Wang J."/>
        </authorList>
    </citation>
    <scope>NUCLEOTIDE SEQUENCE [LARGE SCALE GENOMIC DNA]</scope>
    <source>
        <strain evidence="1">EC2010</strain>
        <tissue evidence="1">Whole organism of an adult</tissue>
    </source>
</reference>
<dbReference type="AlphaFoldDB" id="A0A433TH52"/>
<protein>
    <submittedName>
        <fullName evidence="1">Uncharacterized protein</fullName>
    </submittedName>
</protein>
<dbReference type="Pfam" id="PF15104">
    <property type="entry name" value="CFAP141"/>
    <property type="match status" value="1"/>
</dbReference>
<keyword evidence="2" id="KW-1185">Reference proteome</keyword>
<dbReference type="Proteomes" id="UP000271974">
    <property type="component" value="Unassembled WGS sequence"/>
</dbReference>
<name>A0A433TH52_ELYCH</name>
<gene>
    <name evidence="1" type="ORF">EGW08_011313</name>
</gene>
<dbReference type="EMBL" id="RQTK01000365">
    <property type="protein sequence ID" value="RUS80932.1"/>
    <property type="molecule type" value="Genomic_DNA"/>
</dbReference>
<accession>A0A433TH52</accession>
<evidence type="ECO:0000313" key="1">
    <source>
        <dbReference type="EMBL" id="RUS80932.1"/>
    </source>
</evidence>
<organism evidence="1 2">
    <name type="scientific">Elysia chlorotica</name>
    <name type="common">Eastern emerald elysia</name>
    <name type="synonym">Sea slug</name>
    <dbReference type="NCBI Taxonomy" id="188477"/>
    <lineage>
        <taxon>Eukaryota</taxon>
        <taxon>Metazoa</taxon>
        <taxon>Spiralia</taxon>
        <taxon>Lophotrochozoa</taxon>
        <taxon>Mollusca</taxon>
        <taxon>Gastropoda</taxon>
        <taxon>Heterobranchia</taxon>
        <taxon>Euthyneura</taxon>
        <taxon>Panpulmonata</taxon>
        <taxon>Sacoglossa</taxon>
        <taxon>Placobranchoidea</taxon>
        <taxon>Plakobranchidae</taxon>
        <taxon>Elysia</taxon>
    </lineage>
</organism>
<proteinExistence type="predicted"/>
<dbReference type="InterPro" id="IPR029375">
    <property type="entry name" value="CFAP141"/>
</dbReference>
<sequence length="117" mass="14036">MSKETNLRYEQPHKPSRLYHEYMKKLQANDVNIVSIAEQEGLDKKELHDRWFEESNRKVQAKAYQTQKKHLAEELKLLGKASMMVRKKALTLMIEAEQKMYDEELREMGKTFHKQRV</sequence>